<comment type="subcellular location">
    <subcellularLocation>
        <location evidence="1">Cell outer membrane</location>
    </subcellularLocation>
</comment>
<dbReference type="InterPro" id="IPR011990">
    <property type="entry name" value="TPR-like_helical_dom_sf"/>
</dbReference>
<protein>
    <submittedName>
        <fullName evidence="7">RagB/SusD domain-containing protein</fullName>
    </submittedName>
</protein>
<dbReference type="InterPro" id="IPR012944">
    <property type="entry name" value="SusD_RagB_dom"/>
</dbReference>
<reference evidence="7" key="1">
    <citation type="journal article" date="2012" name="PLoS ONE">
        <title>Gene sets for utilization of primary and secondary nutrition supplies in the distal gut of endangered iberian lynx.</title>
        <authorList>
            <person name="Alcaide M."/>
            <person name="Messina E."/>
            <person name="Richter M."/>
            <person name="Bargiela R."/>
            <person name="Peplies J."/>
            <person name="Huws S.A."/>
            <person name="Newbold C.J."/>
            <person name="Golyshin P.N."/>
            <person name="Simon M.A."/>
            <person name="Lopez G."/>
            <person name="Yakimov M.M."/>
            <person name="Ferrer M."/>
        </authorList>
    </citation>
    <scope>NUCLEOTIDE SEQUENCE</scope>
</reference>
<name>J9GPY6_9ZZZZ</name>
<dbReference type="Pfam" id="PF14322">
    <property type="entry name" value="SusD-like_3"/>
    <property type="match status" value="1"/>
</dbReference>
<comment type="caution">
    <text evidence="7">The sequence shown here is derived from an EMBL/GenBank/DDBJ whole genome shotgun (WGS) entry which is preliminary data.</text>
</comment>
<dbReference type="GO" id="GO:0009279">
    <property type="term" value="C:cell outer membrane"/>
    <property type="evidence" value="ECO:0007669"/>
    <property type="project" value="UniProtKB-SubCell"/>
</dbReference>
<dbReference type="Pfam" id="PF07980">
    <property type="entry name" value="SusD_RagB"/>
    <property type="match status" value="1"/>
</dbReference>
<accession>J9GPY6</accession>
<dbReference type="AlphaFoldDB" id="J9GPY6"/>
<sequence length="588" mass="67491">MKLMKKILYIFLMVTVFVSCDFLDTKVYDNPEGDQQLSDETSCMAGLTGVYDVLGFSDLYGQNLWGDLDAGSDILYHERNYNKDKHYVSLKKYNNTDQFINGTWKALYIGINRANDFLRQLENLTDVQCGGKKNMFEAEARALRALYYMNLVAYWGEAPLRLETTMDLNHQLLAKAPQKDLYEQIFKDLTFGAGSVNNEGEVVTPGYCWPADKLNTPGRISQTTAQALLARAYLWYAGYPTHGETWQQARNYALAVMKSGQHALNKSTVNLEYPNGYHSVFINMCSNRYDLTARESMFEVEFYGNGMESSNETGKVGLYNGIQQTATYDPDVPYAYGFYRPTHILMRLYDKKYAVGPQKNPTEKNDARKWWNIADYTWQKNNEAKKVTKKPFTEAEKSIKDNLKSFPGKWRAEYDPVRPWARNNSSINFPVMRYSDVLLMFAEAEVELHQGATQDAVDAINQVRERAGASPIALGDKPEAKLADNDPSDISTFKGMRKFIFEERTRELCYEVPRHMELRRHGKEFFKERIMLLISEDEYPNSQKHIIGYDRDDVAAVPAINLEDKHIYLPIPQCELNTNTICGQNAGW</sequence>
<feature type="domain" description="SusD-like N-terminal" evidence="6">
    <location>
        <begin position="21"/>
        <end position="200"/>
    </location>
</feature>
<evidence type="ECO:0000256" key="3">
    <source>
        <dbReference type="ARBA" id="ARBA00023136"/>
    </source>
</evidence>
<feature type="domain" description="RagB/SusD" evidence="5">
    <location>
        <begin position="310"/>
        <end position="588"/>
    </location>
</feature>
<dbReference type="Gene3D" id="1.25.40.390">
    <property type="match status" value="1"/>
</dbReference>
<keyword evidence="4" id="KW-0998">Cell outer membrane</keyword>
<evidence type="ECO:0000259" key="6">
    <source>
        <dbReference type="Pfam" id="PF14322"/>
    </source>
</evidence>
<organism evidence="7">
    <name type="scientific">gut metagenome</name>
    <dbReference type="NCBI Taxonomy" id="749906"/>
    <lineage>
        <taxon>unclassified sequences</taxon>
        <taxon>metagenomes</taxon>
        <taxon>organismal metagenomes</taxon>
    </lineage>
</organism>
<evidence type="ECO:0000313" key="7">
    <source>
        <dbReference type="EMBL" id="EJX09839.1"/>
    </source>
</evidence>
<evidence type="ECO:0000259" key="5">
    <source>
        <dbReference type="Pfam" id="PF07980"/>
    </source>
</evidence>
<dbReference type="InterPro" id="IPR033985">
    <property type="entry name" value="SusD-like_N"/>
</dbReference>
<dbReference type="SUPFAM" id="SSF48452">
    <property type="entry name" value="TPR-like"/>
    <property type="match status" value="1"/>
</dbReference>
<dbReference type="EMBL" id="AMCI01000307">
    <property type="protein sequence ID" value="EJX09839.1"/>
    <property type="molecule type" value="Genomic_DNA"/>
</dbReference>
<keyword evidence="3" id="KW-0472">Membrane</keyword>
<dbReference type="PROSITE" id="PS51257">
    <property type="entry name" value="PROKAR_LIPOPROTEIN"/>
    <property type="match status" value="1"/>
</dbReference>
<evidence type="ECO:0000256" key="1">
    <source>
        <dbReference type="ARBA" id="ARBA00004442"/>
    </source>
</evidence>
<proteinExistence type="predicted"/>
<gene>
    <name evidence="7" type="ORF">EVA_02047</name>
</gene>
<evidence type="ECO:0000256" key="4">
    <source>
        <dbReference type="ARBA" id="ARBA00023237"/>
    </source>
</evidence>
<evidence type="ECO:0000256" key="2">
    <source>
        <dbReference type="ARBA" id="ARBA00022729"/>
    </source>
</evidence>
<keyword evidence="2" id="KW-0732">Signal</keyword>